<protein>
    <recommendedName>
        <fullName evidence="5">Acid phosphatase</fullName>
    </recommendedName>
</protein>
<evidence type="ECO:0000313" key="4">
    <source>
        <dbReference type="Proteomes" id="UP000654370"/>
    </source>
</evidence>
<dbReference type="InterPro" id="IPR017850">
    <property type="entry name" value="Alkaline_phosphatase_core_sf"/>
</dbReference>
<dbReference type="PANTHER" id="PTHR31956:SF8">
    <property type="entry name" value="ACID PHOSPHATASE PHOA (AFU_ORTHOLOGUE AFUA_1G03570)"/>
    <property type="match status" value="1"/>
</dbReference>
<evidence type="ECO:0000256" key="1">
    <source>
        <dbReference type="ARBA" id="ARBA00022801"/>
    </source>
</evidence>
<dbReference type="OrthoDB" id="5135119at2759"/>
<dbReference type="Pfam" id="PF04185">
    <property type="entry name" value="Phosphoesterase"/>
    <property type="match status" value="1"/>
</dbReference>
<proteinExistence type="predicted"/>
<dbReference type="Gene3D" id="3.40.720.10">
    <property type="entry name" value="Alkaline Phosphatase, subunit A"/>
    <property type="match status" value="1"/>
</dbReference>
<evidence type="ECO:0000256" key="2">
    <source>
        <dbReference type="SAM" id="SignalP"/>
    </source>
</evidence>
<dbReference type="GO" id="GO:0016788">
    <property type="term" value="F:hydrolase activity, acting on ester bonds"/>
    <property type="evidence" value="ECO:0007669"/>
    <property type="project" value="InterPro"/>
</dbReference>
<dbReference type="InterPro" id="IPR007312">
    <property type="entry name" value="Phosphoesterase"/>
</dbReference>
<keyword evidence="1" id="KW-0378">Hydrolase</keyword>
<reference evidence="3" key="1">
    <citation type="submission" date="2020-12" db="EMBL/GenBank/DDBJ databases">
        <title>Metabolic potential, ecology and presence of endohyphal bacteria is reflected in genomic diversity of Mucoromycotina.</title>
        <authorList>
            <person name="Muszewska A."/>
            <person name="Okrasinska A."/>
            <person name="Steczkiewicz K."/>
            <person name="Drgas O."/>
            <person name="Orlowska M."/>
            <person name="Perlinska-Lenart U."/>
            <person name="Aleksandrzak-Piekarczyk T."/>
            <person name="Szatraj K."/>
            <person name="Zielenkiewicz U."/>
            <person name="Pilsyk S."/>
            <person name="Malc E."/>
            <person name="Mieczkowski P."/>
            <person name="Kruszewska J.S."/>
            <person name="Biernat P."/>
            <person name="Pawlowska J."/>
        </authorList>
    </citation>
    <scope>NUCLEOTIDE SEQUENCE</scope>
    <source>
        <strain evidence="3">WA0000067209</strain>
    </source>
</reference>
<gene>
    <name evidence="3" type="ORF">INT43_008925</name>
</gene>
<evidence type="ECO:0008006" key="5">
    <source>
        <dbReference type="Google" id="ProtNLM"/>
    </source>
</evidence>
<evidence type="ECO:0000313" key="3">
    <source>
        <dbReference type="EMBL" id="KAG2181342.1"/>
    </source>
</evidence>
<keyword evidence="4" id="KW-1185">Reference proteome</keyword>
<dbReference type="GO" id="GO:0009395">
    <property type="term" value="P:phospholipid catabolic process"/>
    <property type="evidence" value="ECO:0007669"/>
    <property type="project" value="TreeGrafter"/>
</dbReference>
<sequence length="296" mass="32360">MVSWKFVTGVIAAAAAVVSAAPLEKRIVSGKNFDHFMVIVLENEDYAAVMADSYFSTVAAKHNGNLLTNYQAITHPSQPNYIAMIGGSTLGFSRLELFIIKSNFFSKSIVDILEPAGITWKEYAENYTQGSNGACNTATSLSNSLYMRKHNPFISFTTVTSNASRCKNIVPATQLQTDINSGSVPQFMFYTPNMNDDGHDTSLSTASKWTKGFLEPLLSNTAFNKNLAVLITWDETKDYDIPNQVWSVLVGSSVKALANNTDNTAYNHYSILATVEENWSLGNLGQGDVSATPFNI</sequence>
<keyword evidence="2" id="KW-0732">Signal</keyword>
<name>A0A8H7UGZ2_MORIS</name>
<accession>A0A8H7UGZ2</accession>
<dbReference type="EMBL" id="JAEPQZ010000005">
    <property type="protein sequence ID" value="KAG2181342.1"/>
    <property type="molecule type" value="Genomic_DNA"/>
</dbReference>
<dbReference type="PANTHER" id="PTHR31956">
    <property type="entry name" value="NON-SPECIFIC PHOSPHOLIPASE C4-RELATED"/>
    <property type="match status" value="1"/>
</dbReference>
<dbReference type="AlphaFoldDB" id="A0A8H7UGZ2"/>
<feature type="signal peptide" evidence="2">
    <location>
        <begin position="1"/>
        <end position="20"/>
    </location>
</feature>
<feature type="chain" id="PRO_5034120107" description="Acid phosphatase" evidence="2">
    <location>
        <begin position="21"/>
        <end position="296"/>
    </location>
</feature>
<dbReference type="Proteomes" id="UP000654370">
    <property type="component" value="Unassembled WGS sequence"/>
</dbReference>
<comment type="caution">
    <text evidence="3">The sequence shown here is derived from an EMBL/GenBank/DDBJ whole genome shotgun (WGS) entry which is preliminary data.</text>
</comment>
<organism evidence="3 4">
    <name type="scientific">Mortierella isabellina</name>
    <name type="common">Filamentous fungus</name>
    <name type="synonym">Umbelopsis isabellina</name>
    <dbReference type="NCBI Taxonomy" id="91625"/>
    <lineage>
        <taxon>Eukaryota</taxon>
        <taxon>Fungi</taxon>
        <taxon>Fungi incertae sedis</taxon>
        <taxon>Mucoromycota</taxon>
        <taxon>Mucoromycotina</taxon>
        <taxon>Umbelopsidomycetes</taxon>
        <taxon>Umbelopsidales</taxon>
        <taxon>Umbelopsidaceae</taxon>
        <taxon>Umbelopsis</taxon>
    </lineage>
</organism>